<dbReference type="EMBL" id="CP095049">
    <property type="protein sequence ID" value="UOQ55243.1"/>
    <property type="molecule type" value="Genomic_DNA"/>
</dbReference>
<dbReference type="InterPro" id="IPR027795">
    <property type="entry name" value="CASTOR_ACT_dom"/>
</dbReference>
<dbReference type="Pfam" id="PF13840">
    <property type="entry name" value="ACT_7"/>
    <property type="match status" value="1"/>
</dbReference>
<proteinExistence type="predicted"/>
<dbReference type="Pfam" id="PF10000">
    <property type="entry name" value="ACT_3"/>
    <property type="match status" value="1"/>
</dbReference>
<dbReference type="Gene3D" id="3.30.2130.10">
    <property type="entry name" value="VC0802-like"/>
    <property type="match status" value="1"/>
</dbReference>
<reference evidence="3 4" key="1">
    <citation type="submission" date="2022-04" db="EMBL/GenBank/DDBJ databases">
        <title>Hymenobacter sp. isolated from the air.</title>
        <authorList>
            <person name="Won M."/>
            <person name="Lee C.-M."/>
            <person name="Woen H.-Y."/>
            <person name="Kwon S.-W."/>
        </authorList>
    </citation>
    <scope>NUCLEOTIDE SEQUENCE [LARGE SCALE GENOMIC DNA]</scope>
    <source>
        <strain evidence="4">5116 S-27</strain>
    </source>
</reference>
<dbReference type="PANTHER" id="PTHR39199">
    <property type="entry name" value="BLR5128 PROTEIN"/>
    <property type="match status" value="1"/>
</dbReference>
<accession>A0ABY4FFF4</accession>
<evidence type="ECO:0000259" key="2">
    <source>
        <dbReference type="Pfam" id="PF13840"/>
    </source>
</evidence>
<keyword evidence="4" id="KW-1185">Reference proteome</keyword>
<feature type="domain" description="CASTOR ACT" evidence="2">
    <location>
        <begin position="70"/>
        <end position="125"/>
    </location>
</feature>
<dbReference type="Proteomes" id="UP000831785">
    <property type="component" value="Chromosome"/>
</dbReference>
<feature type="domain" description="DUF2241" evidence="1">
    <location>
        <begin position="2"/>
        <end position="69"/>
    </location>
</feature>
<evidence type="ECO:0000259" key="1">
    <source>
        <dbReference type="Pfam" id="PF10000"/>
    </source>
</evidence>
<evidence type="ECO:0000313" key="3">
    <source>
        <dbReference type="EMBL" id="UOQ55243.1"/>
    </source>
</evidence>
<protein>
    <submittedName>
        <fullName evidence="3">ACT domain-containing protein</fullName>
    </submittedName>
</protein>
<name>A0ABY4FFF4_9BACT</name>
<evidence type="ECO:0000313" key="4">
    <source>
        <dbReference type="Proteomes" id="UP000831785"/>
    </source>
</evidence>
<dbReference type="RefSeq" id="WP_244723634.1">
    <property type="nucleotide sequence ID" value="NZ_CP095049.1"/>
</dbReference>
<gene>
    <name evidence="3" type="ORF">MUN80_10905</name>
</gene>
<dbReference type="SUPFAM" id="SSF55021">
    <property type="entry name" value="ACT-like"/>
    <property type="match status" value="2"/>
</dbReference>
<dbReference type="InterPro" id="IPR045865">
    <property type="entry name" value="ACT-like_dom_sf"/>
</dbReference>
<sequence>MSGETNLAQLLRTMQPIRQPGTYVFCTVASLSGLDLTNCVGMFREAEGITLILPRATADQLALSYSYVAAWLTLTVHSALEAVGLTAAFAQALTRHHISCNVVAGYYHDHIFVAETDADTALEVLGQLAATGPE</sequence>
<organism evidence="3 4">
    <name type="scientific">Hymenobacter cellulosivorans</name>
    <dbReference type="NCBI Taxonomy" id="2932249"/>
    <lineage>
        <taxon>Bacteria</taxon>
        <taxon>Pseudomonadati</taxon>
        <taxon>Bacteroidota</taxon>
        <taxon>Cytophagia</taxon>
        <taxon>Cytophagales</taxon>
        <taxon>Hymenobacteraceae</taxon>
        <taxon>Hymenobacter</taxon>
    </lineage>
</organism>
<dbReference type="InterPro" id="IPR018717">
    <property type="entry name" value="DUF2241"/>
</dbReference>
<dbReference type="PANTHER" id="PTHR39199:SF1">
    <property type="entry name" value="BLR5128 PROTEIN"/>
    <property type="match status" value="1"/>
</dbReference>